<dbReference type="InterPro" id="IPR036397">
    <property type="entry name" value="RNaseH_sf"/>
</dbReference>
<dbReference type="InterPro" id="IPR052338">
    <property type="entry name" value="Transposase_5"/>
</dbReference>
<dbReference type="GO" id="GO:0006313">
    <property type="term" value="P:DNA transposition"/>
    <property type="evidence" value="ECO:0007669"/>
    <property type="project" value="InterPro"/>
</dbReference>
<evidence type="ECO:0000259" key="1">
    <source>
        <dbReference type="Pfam" id="PF01498"/>
    </source>
</evidence>
<dbReference type="PANTHER" id="PTHR23022">
    <property type="entry name" value="TRANSPOSABLE ELEMENT-RELATED"/>
    <property type="match status" value="1"/>
</dbReference>
<protein>
    <submittedName>
        <fullName evidence="2">Transposable element Tcb2 transposase</fullName>
    </submittedName>
</protein>
<reference evidence="2" key="1">
    <citation type="submission" date="2020-05" db="EMBL/GenBank/DDBJ databases">
        <title>Evolutionary and genomic comparisons of hybrid uninucleate and nonhybrid Rhizoctonia fungi.</title>
        <authorList>
            <person name="Li C."/>
            <person name="Chen X."/>
        </authorList>
    </citation>
    <scope>NUCLEOTIDE SEQUENCE</scope>
    <source>
        <strain evidence="2">AG-1 IA</strain>
    </source>
</reference>
<proteinExistence type="predicted"/>
<dbReference type="PANTHER" id="PTHR23022:SF134">
    <property type="entry name" value="TRANSPOSABLE ELEMENT TC1 TRANSPOSASE"/>
    <property type="match status" value="1"/>
</dbReference>
<dbReference type="SUPFAM" id="SSF46689">
    <property type="entry name" value="Homeodomain-like"/>
    <property type="match status" value="1"/>
</dbReference>
<dbReference type="InterPro" id="IPR002492">
    <property type="entry name" value="Transposase_Tc1-like"/>
</dbReference>
<evidence type="ECO:0000313" key="3">
    <source>
        <dbReference type="Proteomes" id="UP000650533"/>
    </source>
</evidence>
<dbReference type="RefSeq" id="XP_043178988.1">
    <property type="nucleotide sequence ID" value="XM_043319976.1"/>
</dbReference>
<dbReference type="GO" id="GO:0015074">
    <property type="term" value="P:DNA integration"/>
    <property type="evidence" value="ECO:0007669"/>
    <property type="project" value="InterPro"/>
</dbReference>
<gene>
    <name evidence="2" type="ORF">RhiXN_00157</name>
</gene>
<evidence type="ECO:0000313" key="2">
    <source>
        <dbReference type="EMBL" id="QRW18751.1"/>
    </source>
</evidence>
<dbReference type="InterPro" id="IPR009057">
    <property type="entry name" value="Homeodomain-like_sf"/>
</dbReference>
<feature type="domain" description="Transposase Tc1-like" evidence="1">
    <location>
        <begin position="66"/>
        <end position="117"/>
    </location>
</feature>
<dbReference type="GO" id="GO:0003677">
    <property type="term" value="F:DNA binding"/>
    <property type="evidence" value="ECO:0007669"/>
    <property type="project" value="InterPro"/>
</dbReference>
<dbReference type="Gene3D" id="3.30.420.10">
    <property type="entry name" value="Ribonuclease H-like superfamily/Ribonuclease H"/>
    <property type="match status" value="1"/>
</dbReference>
<dbReference type="Pfam" id="PF01498">
    <property type="entry name" value="HTH_Tnp_Tc3_2"/>
    <property type="match status" value="1"/>
</dbReference>
<dbReference type="Proteomes" id="UP000650533">
    <property type="component" value="Chromosome 4"/>
</dbReference>
<organism evidence="2 3">
    <name type="scientific">Rhizoctonia solani</name>
    <dbReference type="NCBI Taxonomy" id="456999"/>
    <lineage>
        <taxon>Eukaryota</taxon>
        <taxon>Fungi</taxon>
        <taxon>Dikarya</taxon>
        <taxon>Basidiomycota</taxon>
        <taxon>Agaricomycotina</taxon>
        <taxon>Agaricomycetes</taxon>
        <taxon>Cantharellales</taxon>
        <taxon>Ceratobasidiaceae</taxon>
        <taxon>Rhizoctonia</taxon>
    </lineage>
</organism>
<dbReference type="KEGG" id="rsx:RhiXN_00157"/>
<dbReference type="AlphaFoldDB" id="A0A8H8NRN2"/>
<dbReference type="GeneID" id="67022439"/>
<sequence length="325" mass="37138">MVDHGHKNFAQVAGEVGRDATTVSRIYKRYHQTQDYNQVAPRSGCPCKFTESDARRAIFEINKGGAVTASQLQREIFPHVSADTIERRLKEKGLECCKQRKVPLLSKRHVEERLAWGESLFSWTLDNWSAVVYSDASQFNIFGSDGYQRVWRMPGESLDPKNTTKKVAHGGGNVMVWGCITRHGVGCLQRITTKLDLPGYARILTEDLLGSLSNQGINPCDIYFQRDKDRKQWTKLVATTLKNHHIDSLPWPAASPDMNIIENLWDHLDGLVHAQKPPPTNKEILWRYLREEWEAIDQGYINSLYESIPTRVMQLVQQRGGNTEY</sequence>
<accession>A0A8H8NRN2</accession>
<name>A0A8H8NRN2_9AGAM</name>
<dbReference type="EMBL" id="CP059661">
    <property type="protein sequence ID" value="QRW18751.1"/>
    <property type="molecule type" value="Genomic_DNA"/>
</dbReference>